<proteinExistence type="predicted"/>
<dbReference type="InterPro" id="IPR012934">
    <property type="entry name" value="Znf_AD"/>
</dbReference>
<feature type="domain" description="ZAD" evidence="8">
    <location>
        <begin position="7"/>
        <end position="77"/>
    </location>
</feature>
<evidence type="ECO:0000256" key="2">
    <source>
        <dbReference type="ARBA" id="ARBA00022737"/>
    </source>
</evidence>
<dbReference type="InterPro" id="IPR013087">
    <property type="entry name" value="Znf_C2H2_type"/>
</dbReference>
<dbReference type="Pfam" id="PF00096">
    <property type="entry name" value="zf-C2H2"/>
    <property type="match status" value="1"/>
</dbReference>
<evidence type="ECO:0000313" key="10">
    <source>
        <dbReference type="Proteomes" id="UP001162162"/>
    </source>
</evidence>
<evidence type="ECO:0000256" key="4">
    <source>
        <dbReference type="ARBA" id="ARBA00022833"/>
    </source>
</evidence>
<protein>
    <submittedName>
        <fullName evidence="9">Uncharacterized protein</fullName>
    </submittedName>
</protein>
<evidence type="ECO:0000256" key="5">
    <source>
        <dbReference type="PROSITE-ProRule" id="PRU00042"/>
    </source>
</evidence>
<evidence type="ECO:0000256" key="1">
    <source>
        <dbReference type="ARBA" id="ARBA00022723"/>
    </source>
</evidence>
<evidence type="ECO:0000259" key="7">
    <source>
        <dbReference type="PROSITE" id="PS50157"/>
    </source>
</evidence>
<name>A0AAV8YMS3_9CUCU</name>
<evidence type="ECO:0000256" key="3">
    <source>
        <dbReference type="ARBA" id="ARBA00022771"/>
    </source>
</evidence>
<dbReference type="PANTHER" id="PTHR24403:SF67">
    <property type="entry name" value="FI01116P-RELATED"/>
    <property type="match status" value="1"/>
</dbReference>
<feature type="binding site" evidence="6">
    <location>
        <position position="9"/>
    </location>
    <ligand>
        <name>Zn(2+)</name>
        <dbReference type="ChEBI" id="CHEBI:29105"/>
    </ligand>
</feature>
<dbReference type="InterPro" id="IPR036236">
    <property type="entry name" value="Znf_C2H2_sf"/>
</dbReference>
<dbReference type="PROSITE" id="PS51915">
    <property type="entry name" value="ZAD"/>
    <property type="match status" value="1"/>
</dbReference>
<dbReference type="SMART" id="SM00868">
    <property type="entry name" value="zf-AD"/>
    <property type="match status" value="2"/>
</dbReference>
<sequence length="449" mass="52684">MEDTKIQICRLCLKVISDDSFEVLKETHKIHILYILPETNIVVSTNPVLCKICVNTLQESYNFKTACVEVESFLQEFIIPDRQLDLETVMSSETLRKVENEMGKLVHVKDKSMICRLCLTAIEVNSFKEFGIIEENLLQKCVPEMDLTLTEKPISCENCIEYLQSQFNFVMKCLDIDEAINDYLLSNNLQTCNLFEVLKLYTEKYSMEVASDEDDYYISEDKPKVYLQNVTDFADDGLETIKVEPDSEDYITNLSRKGTNVKNENKQFPFSSQNGVRASLATLYKCEHCIYSTSRKYYLHLHMLVHKNPEEIPMYKCPECSHVTKRKHNLLTHILKHKNPGDVRLHRCNECKYETRLSLEEEKAYKCDQCSYDTNQNYYLKKHMLIHKTPDELTMHKCELCDFVTKRKDKIKQHMNNMHNCSLCDYQTKDKEELNNHLKSHKLPGEIYK</sequence>
<keyword evidence="1 6" id="KW-0479">Metal-binding</keyword>
<keyword evidence="2" id="KW-0677">Repeat</keyword>
<reference evidence="9" key="1">
    <citation type="journal article" date="2023" name="Insect Mol. Biol.">
        <title>Genome sequencing provides insights into the evolution of gene families encoding plant cell wall-degrading enzymes in longhorned beetles.</title>
        <authorList>
            <person name="Shin N.R."/>
            <person name="Okamura Y."/>
            <person name="Kirsch R."/>
            <person name="Pauchet Y."/>
        </authorList>
    </citation>
    <scope>NUCLEOTIDE SEQUENCE</scope>
    <source>
        <strain evidence="9">AMC_N1</strain>
    </source>
</reference>
<feature type="domain" description="C2H2-type" evidence="7">
    <location>
        <begin position="365"/>
        <end position="392"/>
    </location>
</feature>
<dbReference type="InterPro" id="IPR050688">
    <property type="entry name" value="Zinc_finger/UBP_domain"/>
</dbReference>
<dbReference type="SMART" id="SM00355">
    <property type="entry name" value="ZnF_C2H2"/>
    <property type="match status" value="5"/>
</dbReference>
<dbReference type="SUPFAM" id="SSF57667">
    <property type="entry name" value="beta-beta-alpha zinc fingers"/>
    <property type="match status" value="2"/>
</dbReference>
<dbReference type="FunFam" id="3.30.160.60:FF:000448">
    <property type="entry name" value="RE1-silencing transcription factor A"/>
    <property type="match status" value="1"/>
</dbReference>
<dbReference type="PANTHER" id="PTHR24403">
    <property type="entry name" value="ZINC FINGER PROTEIN"/>
    <property type="match status" value="1"/>
</dbReference>
<evidence type="ECO:0000256" key="6">
    <source>
        <dbReference type="PROSITE-ProRule" id="PRU01263"/>
    </source>
</evidence>
<accession>A0AAV8YMS3</accession>
<dbReference type="Proteomes" id="UP001162162">
    <property type="component" value="Unassembled WGS sequence"/>
</dbReference>
<gene>
    <name evidence="9" type="ORF">NQ318_006941</name>
</gene>
<dbReference type="Pfam" id="PF13909">
    <property type="entry name" value="zf-H2C2_5"/>
    <property type="match status" value="1"/>
</dbReference>
<dbReference type="Gene3D" id="3.30.160.60">
    <property type="entry name" value="Classic Zinc Finger"/>
    <property type="match status" value="2"/>
</dbReference>
<keyword evidence="10" id="KW-1185">Reference proteome</keyword>
<keyword evidence="3 5" id="KW-0863">Zinc-finger</keyword>
<evidence type="ECO:0000259" key="8">
    <source>
        <dbReference type="PROSITE" id="PS51915"/>
    </source>
</evidence>
<feature type="domain" description="C2H2-type" evidence="7">
    <location>
        <begin position="284"/>
        <end position="311"/>
    </location>
</feature>
<dbReference type="GO" id="GO:0045944">
    <property type="term" value="P:positive regulation of transcription by RNA polymerase II"/>
    <property type="evidence" value="ECO:0007669"/>
    <property type="project" value="TreeGrafter"/>
</dbReference>
<dbReference type="EMBL" id="JAPWTK010000067">
    <property type="protein sequence ID" value="KAJ8952574.1"/>
    <property type="molecule type" value="Genomic_DNA"/>
</dbReference>
<evidence type="ECO:0000313" key="9">
    <source>
        <dbReference type="EMBL" id="KAJ8952574.1"/>
    </source>
</evidence>
<comment type="caution">
    <text evidence="9">The sequence shown here is derived from an EMBL/GenBank/DDBJ whole genome shotgun (WGS) entry which is preliminary data.</text>
</comment>
<feature type="binding site" evidence="6">
    <location>
        <position position="50"/>
    </location>
    <ligand>
        <name>Zn(2+)</name>
        <dbReference type="ChEBI" id="CHEBI:29105"/>
    </ligand>
</feature>
<feature type="domain" description="C2H2-type" evidence="7">
    <location>
        <begin position="315"/>
        <end position="342"/>
    </location>
</feature>
<keyword evidence="4 6" id="KW-0862">Zinc</keyword>
<dbReference type="AlphaFoldDB" id="A0AAV8YMS3"/>
<dbReference type="PROSITE" id="PS50157">
    <property type="entry name" value="ZINC_FINGER_C2H2_2"/>
    <property type="match status" value="3"/>
</dbReference>
<feature type="binding site" evidence="6">
    <location>
        <position position="53"/>
    </location>
    <ligand>
        <name>Zn(2+)</name>
        <dbReference type="ChEBI" id="CHEBI:29105"/>
    </ligand>
</feature>
<organism evidence="9 10">
    <name type="scientific">Aromia moschata</name>
    <dbReference type="NCBI Taxonomy" id="1265417"/>
    <lineage>
        <taxon>Eukaryota</taxon>
        <taxon>Metazoa</taxon>
        <taxon>Ecdysozoa</taxon>
        <taxon>Arthropoda</taxon>
        <taxon>Hexapoda</taxon>
        <taxon>Insecta</taxon>
        <taxon>Pterygota</taxon>
        <taxon>Neoptera</taxon>
        <taxon>Endopterygota</taxon>
        <taxon>Coleoptera</taxon>
        <taxon>Polyphaga</taxon>
        <taxon>Cucujiformia</taxon>
        <taxon>Chrysomeloidea</taxon>
        <taxon>Cerambycidae</taxon>
        <taxon>Cerambycinae</taxon>
        <taxon>Callichromatini</taxon>
        <taxon>Aromia</taxon>
    </lineage>
</organism>
<dbReference type="GO" id="GO:0008270">
    <property type="term" value="F:zinc ion binding"/>
    <property type="evidence" value="ECO:0007669"/>
    <property type="project" value="UniProtKB-UniRule"/>
</dbReference>
<dbReference type="GO" id="GO:0005634">
    <property type="term" value="C:nucleus"/>
    <property type="evidence" value="ECO:0007669"/>
    <property type="project" value="InterPro"/>
</dbReference>
<feature type="binding site" evidence="6">
    <location>
        <position position="12"/>
    </location>
    <ligand>
        <name>Zn(2+)</name>
        <dbReference type="ChEBI" id="CHEBI:29105"/>
    </ligand>
</feature>